<reference evidence="1" key="1">
    <citation type="submission" date="2021-05" db="EMBL/GenBank/DDBJ databases">
        <title>A free-living protist that lacks canonical eukaryotic 1 DNA replication and segregation systems.</title>
        <authorList>
            <person name="Salas-Leiva D.E."/>
            <person name="Tromer E.C."/>
            <person name="Curtis B.A."/>
            <person name="Jerlstrom-Hultqvist J."/>
            <person name="Kolisko M."/>
            <person name="Yi Z."/>
            <person name="Salas-Leiva J.S."/>
            <person name="Gallot-Lavallee L."/>
            <person name="Kops G.J.P.L."/>
            <person name="Archibald J.M."/>
            <person name="Simpson A.G.B."/>
            <person name="Roger A.J."/>
        </authorList>
    </citation>
    <scope>NUCLEOTIDE SEQUENCE</scope>
    <source>
        <strain evidence="1">BICM</strain>
    </source>
</reference>
<keyword evidence="2" id="KW-1185">Reference proteome</keyword>
<evidence type="ECO:0000313" key="2">
    <source>
        <dbReference type="Proteomes" id="UP000717585"/>
    </source>
</evidence>
<dbReference type="AlphaFoldDB" id="A0A8J6E042"/>
<dbReference type="Proteomes" id="UP000717585">
    <property type="component" value="Unassembled WGS sequence"/>
</dbReference>
<evidence type="ECO:0000313" key="1">
    <source>
        <dbReference type="EMBL" id="KAG9394539.1"/>
    </source>
</evidence>
<comment type="caution">
    <text evidence="1">The sequence shown here is derived from an EMBL/GenBank/DDBJ whole genome shotgun (WGS) entry which is preliminary data.</text>
</comment>
<organism evidence="1 2">
    <name type="scientific">Carpediemonas membranifera</name>
    <dbReference type="NCBI Taxonomy" id="201153"/>
    <lineage>
        <taxon>Eukaryota</taxon>
        <taxon>Metamonada</taxon>
        <taxon>Carpediemonas-like organisms</taxon>
        <taxon>Carpediemonas</taxon>
    </lineage>
</organism>
<sequence length="137" mass="14841">MDKKTLGERISRVSETAIGGMSMVALLNEFDTLFADSDDKIALCEGLLTAISEVQSDLAESLNKFDETSIQQIFSAVKMIERDVTKTSEQVSTINDSIAGAGRDLSYTTDLREAQTMAANLDKAVDLLGKKMVGGQR</sequence>
<protein>
    <submittedName>
        <fullName evidence="1">Uncharacterized protein</fullName>
    </submittedName>
</protein>
<gene>
    <name evidence="1" type="ORF">J8273_4213</name>
</gene>
<accession>A0A8J6E042</accession>
<dbReference type="EMBL" id="JAHDYR010000015">
    <property type="protein sequence ID" value="KAG9394539.1"/>
    <property type="molecule type" value="Genomic_DNA"/>
</dbReference>
<proteinExistence type="predicted"/>
<name>A0A8J6E042_9EUKA</name>